<comment type="similarity">
    <text evidence="2 10">Belongs to the Wnt family.</text>
</comment>
<dbReference type="FunFam" id="3.30.2460.20:FF:000003">
    <property type="entry name" value="Protein Wnt"/>
    <property type="match status" value="1"/>
</dbReference>
<dbReference type="AlphaFoldDB" id="A0ABD1EBK5"/>
<dbReference type="EMBL" id="JBDJPC010000009">
    <property type="protein sequence ID" value="KAL1492042.1"/>
    <property type="molecule type" value="Genomic_DNA"/>
</dbReference>
<comment type="caution">
    <text evidence="11">The sequence shown here is derived from an EMBL/GenBank/DDBJ whole genome shotgun (WGS) entry which is preliminary data.</text>
</comment>
<keyword evidence="9" id="KW-0449">Lipoprotein</keyword>
<keyword evidence="12" id="KW-1185">Reference proteome</keyword>
<dbReference type="PROSITE" id="PS00246">
    <property type="entry name" value="WNT1"/>
    <property type="match status" value="1"/>
</dbReference>
<dbReference type="InterPro" id="IPR005817">
    <property type="entry name" value="Wnt"/>
</dbReference>
<dbReference type="SMART" id="SM00097">
    <property type="entry name" value="WNT1"/>
    <property type="match status" value="1"/>
</dbReference>
<reference evidence="11 12" key="1">
    <citation type="submission" date="2024-05" db="EMBL/GenBank/DDBJ databases">
        <title>Genetic variation in Jamaican populations of the coffee berry borer (Hypothenemus hampei).</title>
        <authorList>
            <person name="Errbii M."/>
            <person name="Myrie A."/>
        </authorList>
    </citation>
    <scope>NUCLEOTIDE SEQUENCE [LARGE SCALE GENOMIC DNA]</scope>
    <source>
        <strain evidence="11">JA-Hopewell-2020-01-JO</strain>
        <tissue evidence="11">Whole body</tissue>
    </source>
</reference>
<keyword evidence="6 10" id="KW-0879">Wnt signaling pathway</keyword>
<sequence length="351" mass="40255">MLILPKKSYSLMRLFFSIFHVDLKSVNKQQHFKEMPQKKLETSSDPAIMKVVQAGSLLALEHCQSSFRWDKWNCPKDDFEDKSNKRLNREFAYIQAIFAAGIVHKITKHCSKGELPNCGCNPKMQSSVAEYVTENKNSTWSWGGCSDDITFGNRVAKELLEQPLNYSKHSFVANNNYRVGRDVVKHSLRKKCRCHGVSGSCSLQTCWLQQVPFHEIARKLKERYQKAHRLNEESVEMWVAGSNSVKREESQNADQLTPKNGLVYLEDSPNYCFANDTYNWPGTEGRACSKSKHPNLSKAERLSCKTLCKSCGHQVKKATRTVKTRCNCSFEYCCTVKCDTCTEIQEDYYCD</sequence>
<dbReference type="PANTHER" id="PTHR12027">
    <property type="entry name" value="WNT RELATED"/>
    <property type="match status" value="1"/>
</dbReference>
<evidence type="ECO:0000256" key="6">
    <source>
        <dbReference type="ARBA" id="ARBA00022687"/>
    </source>
</evidence>
<evidence type="ECO:0000256" key="1">
    <source>
        <dbReference type="ARBA" id="ARBA00004498"/>
    </source>
</evidence>
<dbReference type="Proteomes" id="UP001566132">
    <property type="component" value="Unassembled WGS sequence"/>
</dbReference>
<evidence type="ECO:0000256" key="9">
    <source>
        <dbReference type="ARBA" id="ARBA00023288"/>
    </source>
</evidence>
<dbReference type="CDD" id="cd19340">
    <property type="entry name" value="Wnt_Wnt8"/>
    <property type="match status" value="1"/>
</dbReference>
<dbReference type="PANTHER" id="PTHR12027:SF81">
    <property type="entry name" value="WNT INHIBITOR OF DORSAL PROTEIN"/>
    <property type="match status" value="1"/>
</dbReference>
<protein>
    <recommendedName>
        <fullName evidence="10">Protein Wnt</fullName>
    </recommendedName>
</protein>
<comment type="function">
    <text evidence="10">Ligand for members of the frizzled family of seven transmembrane receptors.</text>
</comment>
<dbReference type="Pfam" id="PF00110">
    <property type="entry name" value="wnt"/>
    <property type="match status" value="1"/>
</dbReference>
<keyword evidence="4" id="KW-0964">Secreted</keyword>
<dbReference type="GO" id="GO:0005102">
    <property type="term" value="F:signaling receptor binding"/>
    <property type="evidence" value="ECO:0007669"/>
    <property type="project" value="UniProtKB-ARBA"/>
</dbReference>
<evidence type="ECO:0000256" key="10">
    <source>
        <dbReference type="RuleBase" id="RU003500"/>
    </source>
</evidence>
<dbReference type="Gene3D" id="3.30.2460.20">
    <property type="match status" value="1"/>
</dbReference>
<dbReference type="GO" id="GO:0048699">
    <property type="term" value="P:generation of neurons"/>
    <property type="evidence" value="ECO:0007669"/>
    <property type="project" value="UniProtKB-ARBA"/>
</dbReference>
<dbReference type="GO" id="GO:0016055">
    <property type="term" value="P:Wnt signaling pathway"/>
    <property type="evidence" value="ECO:0007669"/>
    <property type="project" value="UniProtKB-KW"/>
</dbReference>
<evidence type="ECO:0000256" key="4">
    <source>
        <dbReference type="ARBA" id="ARBA00022525"/>
    </source>
</evidence>
<name>A0ABD1EBK5_HYPHA</name>
<dbReference type="InterPro" id="IPR018161">
    <property type="entry name" value="Wnt_CS"/>
</dbReference>
<evidence type="ECO:0000256" key="7">
    <source>
        <dbReference type="ARBA" id="ARBA00023157"/>
    </source>
</evidence>
<dbReference type="PRINTS" id="PR01349">
    <property type="entry name" value="WNTPROTEIN"/>
</dbReference>
<evidence type="ECO:0000313" key="11">
    <source>
        <dbReference type="EMBL" id="KAL1492042.1"/>
    </source>
</evidence>
<proteinExistence type="inferred from homology"/>
<keyword evidence="8" id="KW-0325">Glycoprotein</keyword>
<evidence type="ECO:0000256" key="2">
    <source>
        <dbReference type="ARBA" id="ARBA00005683"/>
    </source>
</evidence>
<keyword evidence="7" id="KW-1015">Disulfide bond</keyword>
<keyword evidence="3 10" id="KW-0217">Developmental protein</keyword>
<comment type="subcellular location">
    <subcellularLocation>
        <location evidence="1 10">Secreted</location>
        <location evidence="1 10">Extracellular space</location>
        <location evidence="1 10">Extracellular matrix</location>
    </subcellularLocation>
</comment>
<accession>A0ABD1EBK5</accession>
<keyword evidence="5" id="KW-0272">Extracellular matrix</keyword>
<evidence type="ECO:0000313" key="12">
    <source>
        <dbReference type="Proteomes" id="UP001566132"/>
    </source>
</evidence>
<evidence type="ECO:0000256" key="5">
    <source>
        <dbReference type="ARBA" id="ARBA00022530"/>
    </source>
</evidence>
<dbReference type="InterPro" id="IPR043158">
    <property type="entry name" value="Wnt_C"/>
</dbReference>
<evidence type="ECO:0000256" key="8">
    <source>
        <dbReference type="ARBA" id="ARBA00023180"/>
    </source>
</evidence>
<evidence type="ECO:0000256" key="3">
    <source>
        <dbReference type="ARBA" id="ARBA00022473"/>
    </source>
</evidence>
<organism evidence="11 12">
    <name type="scientific">Hypothenemus hampei</name>
    <name type="common">Coffee berry borer</name>
    <dbReference type="NCBI Taxonomy" id="57062"/>
    <lineage>
        <taxon>Eukaryota</taxon>
        <taxon>Metazoa</taxon>
        <taxon>Ecdysozoa</taxon>
        <taxon>Arthropoda</taxon>
        <taxon>Hexapoda</taxon>
        <taxon>Insecta</taxon>
        <taxon>Pterygota</taxon>
        <taxon>Neoptera</taxon>
        <taxon>Endopterygota</taxon>
        <taxon>Coleoptera</taxon>
        <taxon>Polyphaga</taxon>
        <taxon>Cucujiformia</taxon>
        <taxon>Curculionidae</taxon>
        <taxon>Scolytinae</taxon>
        <taxon>Hypothenemus</taxon>
    </lineage>
</organism>
<gene>
    <name evidence="11" type="ORF">ABEB36_012544</name>
</gene>